<accession>A0A2M8RCD0</accession>
<comment type="caution">
    <text evidence="2">The sequence shown here is derived from an EMBL/GenBank/DDBJ whole genome shotgun (WGS) entry which is preliminary data.</text>
</comment>
<dbReference type="GO" id="GO:0003700">
    <property type="term" value="F:DNA-binding transcription factor activity"/>
    <property type="evidence" value="ECO:0007669"/>
    <property type="project" value="InterPro"/>
</dbReference>
<sequence>MMPQTASAPPPPGAIDGIFRALSDPTRRDVVERLSLKPASVSELAASYKMAMPSLLEHLKVLEGCGLVHSEKKGRVRTYQLAADRLKVAEDWLGAQRRLWERRLDQMDAYLLKLKKEGLK</sequence>
<dbReference type="OrthoDB" id="9790747at2"/>
<dbReference type="PRINTS" id="PR00778">
    <property type="entry name" value="HTHARSR"/>
</dbReference>
<organism evidence="2 3">
    <name type="scientific">Bradyrhizobium forestalis</name>
    <dbReference type="NCBI Taxonomy" id="1419263"/>
    <lineage>
        <taxon>Bacteria</taxon>
        <taxon>Pseudomonadati</taxon>
        <taxon>Pseudomonadota</taxon>
        <taxon>Alphaproteobacteria</taxon>
        <taxon>Hyphomicrobiales</taxon>
        <taxon>Nitrobacteraceae</taxon>
        <taxon>Bradyrhizobium</taxon>
    </lineage>
</organism>
<dbReference type="InterPro" id="IPR036390">
    <property type="entry name" value="WH_DNA-bd_sf"/>
</dbReference>
<evidence type="ECO:0000313" key="3">
    <source>
        <dbReference type="Proteomes" id="UP000231194"/>
    </source>
</evidence>
<gene>
    <name evidence="2" type="ORF">CVM73_10515</name>
</gene>
<proteinExistence type="predicted"/>
<dbReference type="PANTHER" id="PTHR38600:SF2">
    <property type="entry name" value="SLL0088 PROTEIN"/>
    <property type="match status" value="1"/>
</dbReference>
<dbReference type="InterPro" id="IPR011991">
    <property type="entry name" value="ArsR-like_HTH"/>
</dbReference>
<dbReference type="Gene3D" id="1.10.10.10">
    <property type="entry name" value="Winged helix-like DNA-binding domain superfamily/Winged helix DNA-binding domain"/>
    <property type="match status" value="1"/>
</dbReference>
<dbReference type="PANTHER" id="PTHR38600">
    <property type="entry name" value="TRANSCRIPTIONAL REGULATORY PROTEIN"/>
    <property type="match status" value="1"/>
</dbReference>
<keyword evidence="3" id="KW-1185">Reference proteome</keyword>
<dbReference type="Pfam" id="PF01022">
    <property type="entry name" value="HTH_5"/>
    <property type="match status" value="1"/>
</dbReference>
<dbReference type="PROSITE" id="PS50987">
    <property type="entry name" value="HTH_ARSR_2"/>
    <property type="match status" value="1"/>
</dbReference>
<name>A0A2M8RCD0_9BRAD</name>
<dbReference type="EMBL" id="PGVG01000006">
    <property type="protein sequence ID" value="PJG55471.1"/>
    <property type="molecule type" value="Genomic_DNA"/>
</dbReference>
<evidence type="ECO:0000313" key="2">
    <source>
        <dbReference type="EMBL" id="PJG55471.1"/>
    </source>
</evidence>
<reference evidence="2 3" key="1">
    <citation type="submission" date="2017-11" db="EMBL/GenBank/DDBJ databases">
        <title>Bradyrhizobium forestalis sp. nov., an efficient nitrogen-fixing bacterium isolated from nodules of forest legume species in the Amazon.</title>
        <authorList>
            <person name="Costa E.M."/>
            <person name="Guimaraes A."/>
            <person name="Carvalho T.S."/>
            <person name="Rodrigues T.L."/>
            <person name="Ribeiro P.R.A."/>
            <person name="Lebbe L."/>
            <person name="Willems A."/>
            <person name="Moreira F.M.S."/>
        </authorList>
    </citation>
    <scope>NUCLEOTIDE SEQUENCE [LARGE SCALE GENOMIC DNA]</scope>
    <source>
        <strain evidence="2 3">INPA54B</strain>
    </source>
</reference>
<feature type="domain" description="HTH arsR-type" evidence="1">
    <location>
        <begin position="7"/>
        <end position="103"/>
    </location>
</feature>
<dbReference type="NCBIfam" id="NF033788">
    <property type="entry name" value="HTH_metalloreg"/>
    <property type="match status" value="1"/>
</dbReference>
<dbReference type="RefSeq" id="WP_100231914.1">
    <property type="nucleotide sequence ID" value="NZ_PGVG01000006.1"/>
</dbReference>
<dbReference type="InterPro" id="IPR001845">
    <property type="entry name" value="HTH_ArsR_DNA-bd_dom"/>
</dbReference>
<protein>
    <submittedName>
        <fullName evidence="2">Transcriptional regulator</fullName>
    </submittedName>
</protein>
<dbReference type="AlphaFoldDB" id="A0A2M8RCD0"/>
<dbReference type="Proteomes" id="UP000231194">
    <property type="component" value="Unassembled WGS sequence"/>
</dbReference>
<dbReference type="SUPFAM" id="SSF46785">
    <property type="entry name" value="Winged helix' DNA-binding domain"/>
    <property type="match status" value="1"/>
</dbReference>
<dbReference type="CDD" id="cd00090">
    <property type="entry name" value="HTH_ARSR"/>
    <property type="match status" value="1"/>
</dbReference>
<dbReference type="SMART" id="SM00418">
    <property type="entry name" value="HTH_ARSR"/>
    <property type="match status" value="1"/>
</dbReference>
<dbReference type="InterPro" id="IPR036388">
    <property type="entry name" value="WH-like_DNA-bd_sf"/>
</dbReference>
<evidence type="ECO:0000259" key="1">
    <source>
        <dbReference type="PROSITE" id="PS50987"/>
    </source>
</evidence>